<keyword evidence="7" id="KW-1185">Reference proteome</keyword>
<dbReference type="PANTHER" id="PTHR32114">
    <property type="entry name" value="ABC TRANSPORTER ABCH.3"/>
    <property type="match status" value="1"/>
</dbReference>
<protein>
    <recommendedName>
        <fullName evidence="3">Nuclease SbcCD subunit C</fullName>
    </recommendedName>
</protein>
<accession>A0A521C8U9</accession>
<comment type="similarity">
    <text evidence="1">Belongs to the SMC family. SbcC subfamily.</text>
</comment>
<keyword evidence="6" id="KW-0378">Hydrolase</keyword>
<evidence type="ECO:0000313" key="6">
    <source>
        <dbReference type="EMBL" id="SMO55836.1"/>
    </source>
</evidence>
<dbReference type="AlphaFoldDB" id="A0A521C8U9"/>
<dbReference type="Pfam" id="PF13476">
    <property type="entry name" value="AAA_23"/>
    <property type="match status" value="1"/>
</dbReference>
<dbReference type="EMBL" id="FXTI01000003">
    <property type="protein sequence ID" value="SMO55836.1"/>
    <property type="molecule type" value="Genomic_DNA"/>
</dbReference>
<proteinExistence type="inferred from homology"/>
<keyword evidence="6" id="KW-0540">Nuclease</keyword>
<feature type="domain" description="Rad50/SbcC-type AAA" evidence="5">
    <location>
        <begin position="6"/>
        <end position="252"/>
    </location>
</feature>
<gene>
    <name evidence="6" type="ORF">SAMN06264849_103198</name>
</gene>
<feature type="coiled-coil region" evidence="4">
    <location>
        <begin position="173"/>
        <end position="237"/>
    </location>
</feature>
<dbReference type="PANTHER" id="PTHR32114:SF2">
    <property type="entry name" value="ABC TRANSPORTER ABCH.3"/>
    <property type="match status" value="1"/>
</dbReference>
<sequence>MKRFAKLVIENFQSHEYTEIHFKEGLNVLVGSSDSGKSAILRAIRWLLYNQPKGTDYIRVGKSRCRVSLTLSDGTVITRIRSSSVNRYILLDIEGNEHVFEGFGSNVPKEIANAHGMHTLKLDLESNLPVQFGTQLESPFLLSETGSIKAKSIGRVSGAHFIDMSLQGTLKDLRSLSSDLKYQKDEAAKLREKLKPYTNLPDLLDRLEKAETFYRKAEEKNRDLEKLQQLIERWKNIQYEEDVVKKYLMKLSELDEAEKVLIRLERGHFRFTQLKKIRSKSEYLSKERKYWNSVLEKTDHLNELQGQLYHVEKQIQRSIQLISLSDRLFKVHQEKEWHKSVKALADQVEHIDPVSLEEAGQRLKVLKGLAPRYQEVINEKKKMEKRLRNLDHLPVREVDELEQLTERFRMLVNKREALKELQQRIDRGRKYLADNGEEMDRWMKALADQFRRMGQCPTCGSEISQDTLEHMMREHRGGMDRAAAGREN</sequence>
<evidence type="ECO:0000259" key="5">
    <source>
        <dbReference type="Pfam" id="PF13476"/>
    </source>
</evidence>
<feature type="coiled-coil region" evidence="4">
    <location>
        <begin position="373"/>
        <end position="421"/>
    </location>
</feature>
<evidence type="ECO:0000313" key="7">
    <source>
        <dbReference type="Proteomes" id="UP000315636"/>
    </source>
</evidence>
<keyword evidence="6" id="KW-0269">Exonuclease</keyword>
<comment type="subunit">
    <text evidence="2">Heterodimer of SbcC and SbcD.</text>
</comment>
<dbReference type="RefSeq" id="WP_142504945.1">
    <property type="nucleotide sequence ID" value="NZ_FXTI01000003.1"/>
</dbReference>
<dbReference type="InterPro" id="IPR027417">
    <property type="entry name" value="P-loop_NTPase"/>
</dbReference>
<dbReference type="InterPro" id="IPR038729">
    <property type="entry name" value="Rad50/SbcC_AAA"/>
</dbReference>
<dbReference type="SUPFAM" id="SSF52540">
    <property type="entry name" value="P-loop containing nucleoside triphosphate hydrolases"/>
    <property type="match status" value="1"/>
</dbReference>
<evidence type="ECO:0000256" key="3">
    <source>
        <dbReference type="ARBA" id="ARBA00013368"/>
    </source>
</evidence>
<evidence type="ECO:0000256" key="1">
    <source>
        <dbReference type="ARBA" id="ARBA00006930"/>
    </source>
</evidence>
<dbReference type="SUPFAM" id="SSF75712">
    <property type="entry name" value="Rad50 coiled-coil Zn hook"/>
    <property type="match status" value="1"/>
</dbReference>
<organism evidence="6 7">
    <name type="scientific">Melghirimyces algeriensis</name>
    <dbReference type="NCBI Taxonomy" id="910412"/>
    <lineage>
        <taxon>Bacteria</taxon>
        <taxon>Bacillati</taxon>
        <taxon>Bacillota</taxon>
        <taxon>Bacilli</taxon>
        <taxon>Bacillales</taxon>
        <taxon>Thermoactinomycetaceae</taxon>
        <taxon>Melghirimyces</taxon>
    </lineage>
</organism>
<reference evidence="6 7" key="1">
    <citation type="submission" date="2017-05" db="EMBL/GenBank/DDBJ databases">
        <authorList>
            <person name="Varghese N."/>
            <person name="Submissions S."/>
        </authorList>
    </citation>
    <scope>NUCLEOTIDE SEQUENCE [LARGE SCALE GENOMIC DNA]</scope>
    <source>
        <strain evidence="6 7">DSM 45474</strain>
    </source>
</reference>
<evidence type="ECO:0000256" key="2">
    <source>
        <dbReference type="ARBA" id="ARBA00011322"/>
    </source>
</evidence>
<dbReference type="Proteomes" id="UP000315636">
    <property type="component" value="Unassembled WGS sequence"/>
</dbReference>
<dbReference type="GO" id="GO:0004527">
    <property type="term" value="F:exonuclease activity"/>
    <property type="evidence" value="ECO:0007669"/>
    <property type="project" value="UniProtKB-KW"/>
</dbReference>
<dbReference type="Gene3D" id="3.40.50.300">
    <property type="entry name" value="P-loop containing nucleotide triphosphate hydrolases"/>
    <property type="match status" value="1"/>
</dbReference>
<dbReference type="OrthoDB" id="267455at2"/>
<keyword evidence="4" id="KW-0175">Coiled coil</keyword>
<name>A0A521C8U9_9BACL</name>
<evidence type="ECO:0000256" key="4">
    <source>
        <dbReference type="SAM" id="Coils"/>
    </source>
</evidence>